<dbReference type="KEGG" id="nfn:NFRAN_3163"/>
<keyword evidence="1" id="KW-0175">Coiled coil</keyword>
<feature type="coiled-coil region" evidence="1">
    <location>
        <begin position="54"/>
        <end position="81"/>
    </location>
</feature>
<evidence type="ECO:0000313" key="2">
    <source>
        <dbReference type="EMBL" id="VFJ15481.1"/>
    </source>
</evidence>
<evidence type="ECO:0000256" key="1">
    <source>
        <dbReference type="SAM" id="Coils"/>
    </source>
</evidence>
<dbReference type="Proteomes" id="UP000294299">
    <property type="component" value="Chromosome NFRAN"/>
</dbReference>
<organism evidence="2 3">
    <name type="scientific">Candidatus Nitrosocosmicus franklandianus</name>
    <dbReference type="NCBI Taxonomy" id="1798806"/>
    <lineage>
        <taxon>Archaea</taxon>
        <taxon>Nitrososphaerota</taxon>
        <taxon>Nitrososphaeria</taxon>
        <taxon>Nitrososphaerales</taxon>
        <taxon>Nitrososphaeraceae</taxon>
        <taxon>Candidatus Nitrosocosmicus</taxon>
    </lineage>
</organism>
<keyword evidence="3" id="KW-1185">Reference proteome</keyword>
<dbReference type="GeneID" id="39422255"/>
<dbReference type="AlphaFoldDB" id="A0A484IEA2"/>
<proteinExistence type="predicted"/>
<sequence length="118" mass="13989">MGYEGYLSDRMLMSRDALNKKQIKIKILEHDERIRDMSKYGDRVLIKKILLIVQNLETEEIEEIELDIEELENRMKKERLFTSSNRWVPRVDIKNNFVSGSRHTYLLSDAIALDVVSF</sequence>
<dbReference type="EMBL" id="LR216287">
    <property type="protein sequence ID" value="VFJ15481.1"/>
    <property type="molecule type" value="Genomic_DNA"/>
</dbReference>
<protein>
    <submittedName>
        <fullName evidence="2">Uncharacterized protein</fullName>
    </submittedName>
</protein>
<gene>
    <name evidence="2" type="ORF">NFRAN_3163</name>
</gene>
<dbReference type="RefSeq" id="WP_134485460.1">
    <property type="nucleotide sequence ID" value="NZ_LR216287.1"/>
</dbReference>
<name>A0A484IEA2_9ARCH</name>
<dbReference type="OrthoDB" id="6423at2157"/>
<evidence type="ECO:0000313" key="3">
    <source>
        <dbReference type="Proteomes" id="UP000294299"/>
    </source>
</evidence>
<accession>A0A484IEA2</accession>
<reference evidence="2 3" key="1">
    <citation type="submission" date="2019-02" db="EMBL/GenBank/DDBJ databases">
        <authorList>
            <person name="Lehtovirta-Morley E L."/>
        </authorList>
    </citation>
    <scope>NUCLEOTIDE SEQUENCE [LARGE SCALE GENOMIC DNA]</scope>
    <source>
        <strain evidence="2">NFRAN1</strain>
    </source>
</reference>